<evidence type="ECO:0000256" key="1">
    <source>
        <dbReference type="SAM" id="MobiDB-lite"/>
    </source>
</evidence>
<name>A0ABS0IA52_9BACT</name>
<evidence type="ECO:0000313" key="2">
    <source>
        <dbReference type="EMBL" id="MBF9223857.1"/>
    </source>
</evidence>
<accession>A0ABS0IA52</accession>
<comment type="caution">
    <text evidence="2">The sequence shown here is derived from an EMBL/GenBank/DDBJ whole genome shotgun (WGS) entry which is preliminary data.</text>
</comment>
<feature type="region of interest" description="Disordered" evidence="1">
    <location>
        <begin position="1"/>
        <end position="22"/>
    </location>
</feature>
<gene>
    <name evidence="2" type="ORF">I2H31_22340</name>
</gene>
<organism evidence="2 3">
    <name type="scientific">Hymenobacter ruricola</name>
    <dbReference type="NCBI Taxonomy" id="2791023"/>
    <lineage>
        <taxon>Bacteria</taxon>
        <taxon>Pseudomonadati</taxon>
        <taxon>Bacteroidota</taxon>
        <taxon>Cytophagia</taxon>
        <taxon>Cytophagales</taxon>
        <taxon>Hymenobacteraceae</taxon>
        <taxon>Hymenobacter</taxon>
    </lineage>
</organism>
<dbReference type="RefSeq" id="WP_196295280.1">
    <property type="nucleotide sequence ID" value="NZ_JADQDM010000019.1"/>
</dbReference>
<proteinExistence type="predicted"/>
<evidence type="ECO:0000313" key="3">
    <source>
        <dbReference type="Proteomes" id="UP000618931"/>
    </source>
</evidence>
<sequence length="138" mass="15062">MPAGNDNIPSESAADDPAHAAGHRQRLSDAVIGTAVRWRPLVALLETIQPHVATDSVFHTRRLKINAQIARVYAELRAEKPSRKALLHAFHTMGELVKEETRDISKAELKQAAREVVLATLKNAPGLISAAHQARLLS</sequence>
<protein>
    <submittedName>
        <fullName evidence="2">Uncharacterized protein</fullName>
    </submittedName>
</protein>
<dbReference type="Proteomes" id="UP000618931">
    <property type="component" value="Unassembled WGS sequence"/>
</dbReference>
<keyword evidence="3" id="KW-1185">Reference proteome</keyword>
<dbReference type="EMBL" id="JADQDM010000019">
    <property type="protein sequence ID" value="MBF9223857.1"/>
    <property type="molecule type" value="Genomic_DNA"/>
</dbReference>
<reference evidence="2 3" key="1">
    <citation type="submission" date="2020-11" db="EMBL/GenBank/DDBJ databases">
        <authorList>
            <person name="Kim M.K."/>
        </authorList>
    </citation>
    <scope>NUCLEOTIDE SEQUENCE [LARGE SCALE GENOMIC DNA]</scope>
    <source>
        <strain evidence="2 3">BT662</strain>
    </source>
</reference>